<name>A0A7S1ASQ7_NOCSC</name>
<evidence type="ECO:0000256" key="1">
    <source>
        <dbReference type="SAM" id="MobiDB-lite"/>
    </source>
</evidence>
<reference evidence="2" key="1">
    <citation type="submission" date="2021-01" db="EMBL/GenBank/DDBJ databases">
        <authorList>
            <person name="Corre E."/>
            <person name="Pelletier E."/>
            <person name="Niang G."/>
            <person name="Scheremetjew M."/>
            <person name="Finn R."/>
            <person name="Kale V."/>
            <person name="Holt S."/>
            <person name="Cochrane G."/>
            <person name="Meng A."/>
            <person name="Brown T."/>
            <person name="Cohen L."/>
        </authorList>
    </citation>
    <scope>NUCLEOTIDE SEQUENCE</scope>
</reference>
<feature type="compositionally biased region" description="Polar residues" evidence="1">
    <location>
        <begin position="526"/>
        <end position="536"/>
    </location>
</feature>
<feature type="compositionally biased region" description="Pro residues" evidence="1">
    <location>
        <begin position="180"/>
        <end position="191"/>
    </location>
</feature>
<dbReference type="PANTHER" id="PTHR46528">
    <property type="entry name" value="PROTEIN SON"/>
    <property type="match status" value="1"/>
</dbReference>
<feature type="compositionally biased region" description="Basic and acidic residues" evidence="1">
    <location>
        <begin position="152"/>
        <end position="166"/>
    </location>
</feature>
<dbReference type="InterPro" id="IPR032675">
    <property type="entry name" value="LRR_dom_sf"/>
</dbReference>
<dbReference type="PANTHER" id="PTHR46528:SF1">
    <property type="entry name" value="PROTEIN SON"/>
    <property type="match status" value="1"/>
</dbReference>
<organism evidence="2">
    <name type="scientific">Noctiluca scintillans</name>
    <name type="common">Sea sparkle</name>
    <name type="synonym">Red tide dinoflagellate</name>
    <dbReference type="NCBI Taxonomy" id="2966"/>
    <lineage>
        <taxon>Eukaryota</taxon>
        <taxon>Sar</taxon>
        <taxon>Alveolata</taxon>
        <taxon>Dinophyceae</taxon>
        <taxon>Noctilucales</taxon>
        <taxon>Noctilucaceae</taxon>
        <taxon>Noctiluca</taxon>
    </lineage>
</organism>
<accession>A0A7S1ASQ7</accession>
<proteinExistence type="predicted"/>
<protein>
    <submittedName>
        <fullName evidence="2">Uncharacterized protein</fullName>
    </submittedName>
</protein>
<feature type="compositionally biased region" description="Basic residues" evidence="1">
    <location>
        <begin position="629"/>
        <end position="638"/>
    </location>
</feature>
<dbReference type="Gene3D" id="3.80.10.10">
    <property type="entry name" value="Ribonuclease Inhibitor"/>
    <property type="match status" value="1"/>
</dbReference>
<dbReference type="EMBL" id="HBFQ01053872">
    <property type="protein sequence ID" value="CAD8863946.1"/>
    <property type="molecule type" value="Transcribed_RNA"/>
</dbReference>
<dbReference type="AlphaFoldDB" id="A0A7S1ASQ7"/>
<dbReference type="GO" id="GO:0051726">
    <property type="term" value="P:regulation of cell cycle"/>
    <property type="evidence" value="ECO:0007669"/>
    <property type="project" value="InterPro"/>
</dbReference>
<dbReference type="GO" id="GO:0003723">
    <property type="term" value="F:RNA binding"/>
    <property type="evidence" value="ECO:0007669"/>
    <property type="project" value="InterPro"/>
</dbReference>
<feature type="compositionally biased region" description="Basic residues" evidence="1">
    <location>
        <begin position="584"/>
        <end position="597"/>
    </location>
</feature>
<feature type="compositionally biased region" description="Low complexity" evidence="1">
    <location>
        <begin position="552"/>
        <end position="569"/>
    </location>
</feature>
<dbReference type="InterPro" id="IPR032922">
    <property type="entry name" value="SON"/>
</dbReference>
<feature type="compositionally biased region" description="Basic residues" evidence="1">
    <location>
        <begin position="542"/>
        <end position="551"/>
    </location>
</feature>
<feature type="compositionally biased region" description="Low complexity" evidence="1">
    <location>
        <begin position="478"/>
        <end position="487"/>
    </location>
</feature>
<feature type="compositionally biased region" description="Basic and acidic residues" evidence="1">
    <location>
        <begin position="429"/>
        <end position="477"/>
    </location>
</feature>
<gene>
    <name evidence="2" type="ORF">NSCI0253_LOCUS38301</name>
</gene>
<feature type="region of interest" description="Disordered" evidence="1">
    <location>
        <begin position="396"/>
        <end position="652"/>
    </location>
</feature>
<feature type="compositionally biased region" description="Low complexity" evidence="1">
    <location>
        <begin position="617"/>
        <end position="628"/>
    </location>
</feature>
<sequence length="652" mass="69700">MSKIAVGAVVKSGGAPPSAPCPPPTGTYPGPPQGFLAPANQLMQHGYGPCGAFPGMGYPPAHPMGHGSVPPPMPPGPPMGCCALAPPPHLPMHHCPAPVDMQPRQPPRTKSHGTAPAPLALAPGSWGVPSFASPCMSPPGSMPLGYCGSMPGERRQEAPTRADPHRLGHSGLPAQSSVGPPGPAAWPPVPGVPSRVVRRSLPDGVHGLLNEIRHISTTGPPKSNGRFCFEVLDLCGCGIDDAGVVRLCEFLRQMQVATRRLLLSGNGLGDVAMASLAGYFWHSPEPLWELALADNNLTGQGVEELLRCLYNHASHPPRLPGATGADGPAFPLRLDLRNNMVQGQDTLLRRVESAGSHGRVQLCVTPGDGPAPPPVEANRPLPYLWVFLPRLKEQRTPKIERREKGSREKGGREREKNEEKDRKKNRGKVSKDHSAREPRNAKEKAKDREKQKGKGKHDKREKGNALAEKIEKTERATAAKAARVAKAVKAEKRPSRSPSRYQPSGAPQRSSGPHGCPLSTGVAPNGNRSRSPSRYQPSGAPRRMRRLRRGKSSSGSRHSGSSGSGTSSRSRARGSHSCDDSRSRSRSARRSRSRSTPRKATSNGCHVTVVKAELDRSGSSSTVASSSSRRSRHHRRRRDGSGPPPGLRAWLP</sequence>
<dbReference type="SUPFAM" id="SSF52047">
    <property type="entry name" value="RNI-like"/>
    <property type="match status" value="1"/>
</dbReference>
<evidence type="ECO:0000313" key="2">
    <source>
        <dbReference type="EMBL" id="CAD8863946.1"/>
    </source>
</evidence>
<dbReference type="GO" id="GO:0043484">
    <property type="term" value="P:regulation of RNA splicing"/>
    <property type="evidence" value="ECO:0007669"/>
    <property type="project" value="InterPro"/>
</dbReference>
<feature type="region of interest" description="Disordered" evidence="1">
    <location>
        <begin position="151"/>
        <end position="191"/>
    </location>
</feature>
<feature type="compositionally biased region" description="Basic and acidic residues" evidence="1">
    <location>
        <begin position="396"/>
        <end position="422"/>
    </location>
</feature>